<protein>
    <submittedName>
        <fullName evidence="2">Aminopeptidase</fullName>
    </submittedName>
</protein>
<proteinExistence type="predicted"/>
<dbReference type="PANTHER" id="PTHR34448:SF1">
    <property type="entry name" value="BLL6088 PROTEIN"/>
    <property type="match status" value="1"/>
</dbReference>
<organism evidence="2 3">
    <name type="scientific">Lachnospira hominis</name>
    <name type="common">ex Liu et al. 2021</name>
    <dbReference type="NCBI Taxonomy" id="2763051"/>
    <lineage>
        <taxon>Bacteria</taxon>
        <taxon>Bacillati</taxon>
        <taxon>Bacillota</taxon>
        <taxon>Clostridia</taxon>
        <taxon>Lachnospirales</taxon>
        <taxon>Lachnospiraceae</taxon>
        <taxon>Lachnospira</taxon>
    </lineage>
</organism>
<dbReference type="PANTHER" id="PTHR34448">
    <property type="entry name" value="AMINOPEPTIDASE"/>
    <property type="match status" value="1"/>
</dbReference>
<comment type="caution">
    <text evidence="2">The sequence shown here is derived from an EMBL/GenBank/DDBJ whole genome shotgun (WGS) entry which is preliminary data.</text>
</comment>
<keyword evidence="2" id="KW-0645">Protease</keyword>
<dbReference type="GO" id="GO:0004177">
    <property type="term" value="F:aminopeptidase activity"/>
    <property type="evidence" value="ECO:0007669"/>
    <property type="project" value="UniProtKB-KW"/>
</dbReference>
<dbReference type="InterPro" id="IPR052170">
    <property type="entry name" value="M29_Exopeptidase"/>
</dbReference>
<dbReference type="Pfam" id="PF02073">
    <property type="entry name" value="Peptidase_M29"/>
    <property type="match status" value="1"/>
</dbReference>
<dbReference type="RefSeq" id="WP_186835825.1">
    <property type="nucleotide sequence ID" value="NZ_JACOPD010000001.1"/>
</dbReference>
<evidence type="ECO:0000313" key="3">
    <source>
        <dbReference type="Proteomes" id="UP000628463"/>
    </source>
</evidence>
<accession>A0ABR7FW78</accession>
<name>A0ABR7FW78_9FIRM</name>
<dbReference type="SUPFAM" id="SSF144052">
    <property type="entry name" value="Thermophilic metalloprotease-like"/>
    <property type="match status" value="1"/>
</dbReference>
<evidence type="ECO:0000313" key="2">
    <source>
        <dbReference type="EMBL" id="MBC5679463.1"/>
    </source>
</evidence>
<dbReference type="EMBL" id="JACOPD010000001">
    <property type="protein sequence ID" value="MBC5679463.1"/>
    <property type="molecule type" value="Genomic_DNA"/>
</dbReference>
<gene>
    <name evidence="2" type="ORF">H8S01_00580</name>
</gene>
<dbReference type="InterPro" id="IPR000787">
    <property type="entry name" value="Peptidase_M29"/>
</dbReference>
<keyword evidence="3" id="KW-1185">Reference proteome</keyword>
<evidence type="ECO:0000256" key="1">
    <source>
        <dbReference type="ARBA" id="ARBA00022723"/>
    </source>
</evidence>
<dbReference type="Proteomes" id="UP000628463">
    <property type="component" value="Unassembled WGS sequence"/>
</dbReference>
<keyword evidence="1" id="KW-0479">Metal-binding</keyword>
<keyword evidence="2" id="KW-0378">Hydrolase</keyword>
<reference evidence="2 3" key="1">
    <citation type="submission" date="2020-08" db="EMBL/GenBank/DDBJ databases">
        <title>Genome public.</title>
        <authorList>
            <person name="Liu C."/>
            <person name="Sun Q."/>
        </authorList>
    </citation>
    <scope>NUCLEOTIDE SEQUENCE [LARGE SCALE GENOMIC DNA]</scope>
    <source>
        <strain evidence="2 3">NSJ-43</strain>
    </source>
</reference>
<keyword evidence="2" id="KW-0031">Aminopeptidase</keyword>
<sequence>MFDDNLIERFELASERIKEIKTAGGACSDGRFSDYFCKMSEFIISMTELFGKVKNNEFEDYTFNQLSEFNKSLYEDILEKNYDKSYANPVYAVKVMGLEYGRMLSFLYVELRGMIAYAYELRIAEMTVLMELFVEIYCSFESETPDSTSLRDIIYWYVSDYSDDFVEYRVREQIDTSLSFATDIIMNENLDDIRYLYKFGEYITDNEIMTATYLNSLPDEKISAMAHTFTEGYRKGFELTGKDISRKKTVNIRYCLGFERLVREEIKQFEEIGLKTTIYRAAVNTINKRMHIKIGYYGTSPNKQMEYDHRFDNGIYLDAAFIERKIGALKFAYEKNKEKASVFGGPAVMEVFGEEPFEPENRTECMTLDDKQRALSVKYDRESSEIVNNYIKGEERSFTIIAYPIPEIGKDYEKIFDETVKINTLDYDVYCKIQKNIIDALDKADYVEVKGMNGNKTDICVNLMKKTNTEKQTVFENCLADVNIPLGEVFTSPVLAKTNGVINVSEVYLNDLKFKNLSVTLKDGMVADYTCDNFADEEKNREFFKENVLYNHETLPIGEFAIGTNTTAYVMANKYDIVYKLPILIVEKMGPHFALGDTCYSRAEDIKVYNPDGKEIISKENEISSLRKTQPEKAYFNCHTDITIPYEEIGSITAVEIDGKRTDIIRNGRFVLEGCEELNRPFEK</sequence>